<keyword evidence="3" id="KW-1185">Reference proteome</keyword>
<dbReference type="EMBL" id="UYRU01092678">
    <property type="protein sequence ID" value="VDN38230.1"/>
    <property type="molecule type" value="Genomic_DNA"/>
</dbReference>
<accession>A0A3P7NDG0</accession>
<sequence length="107" mass="11978">MPRRLLHPILTVCRAFELVSESCSTYNIEDFEQLIPYKDSPADGEPQGELKSDVVQPAEGEDMAGLIRERDELLGRLRDVDTELNKCRAAFTSAIWELNDLSAPVGD</sequence>
<gene>
    <name evidence="2" type="ORF">DILT_LOCUS17556</name>
</gene>
<name>A0A3P7NDG0_DIBLA</name>
<reference evidence="2 3" key="1">
    <citation type="submission" date="2018-11" db="EMBL/GenBank/DDBJ databases">
        <authorList>
            <consortium name="Pathogen Informatics"/>
        </authorList>
    </citation>
    <scope>NUCLEOTIDE SEQUENCE [LARGE SCALE GENOMIC DNA]</scope>
</reference>
<evidence type="ECO:0000256" key="1">
    <source>
        <dbReference type="SAM" id="MobiDB-lite"/>
    </source>
</evidence>
<feature type="region of interest" description="Disordered" evidence="1">
    <location>
        <begin position="37"/>
        <end position="58"/>
    </location>
</feature>
<organism evidence="2 3">
    <name type="scientific">Dibothriocephalus latus</name>
    <name type="common">Fish tapeworm</name>
    <name type="synonym">Diphyllobothrium latum</name>
    <dbReference type="NCBI Taxonomy" id="60516"/>
    <lineage>
        <taxon>Eukaryota</taxon>
        <taxon>Metazoa</taxon>
        <taxon>Spiralia</taxon>
        <taxon>Lophotrochozoa</taxon>
        <taxon>Platyhelminthes</taxon>
        <taxon>Cestoda</taxon>
        <taxon>Eucestoda</taxon>
        <taxon>Diphyllobothriidea</taxon>
        <taxon>Diphyllobothriidae</taxon>
        <taxon>Dibothriocephalus</taxon>
    </lineage>
</organism>
<evidence type="ECO:0000313" key="3">
    <source>
        <dbReference type="Proteomes" id="UP000281553"/>
    </source>
</evidence>
<protein>
    <recommendedName>
        <fullName evidence="4">Mediator of RNA polymerase II transcription subunit 30</fullName>
    </recommendedName>
</protein>
<dbReference type="Proteomes" id="UP000281553">
    <property type="component" value="Unassembled WGS sequence"/>
</dbReference>
<dbReference type="AlphaFoldDB" id="A0A3P7NDG0"/>
<dbReference type="OrthoDB" id="6267141at2759"/>
<evidence type="ECO:0008006" key="4">
    <source>
        <dbReference type="Google" id="ProtNLM"/>
    </source>
</evidence>
<proteinExistence type="predicted"/>
<evidence type="ECO:0000313" key="2">
    <source>
        <dbReference type="EMBL" id="VDN38230.1"/>
    </source>
</evidence>